<dbReference type="PROSITE" id="PS50893">
    <property type="entry name" value="ABC_TRANSPORTER_2"/>
    <property type="match status" value="2"/>
</dbReference>
<evidence type="ECO:0000259" key="7">
    <source>
        <dbReference type="PROSITE" id="PS50893"/>
    </source>
</evidence>
<evidence type="ECO:0000256" key="2">
    <source>
        <dbReference type="ARBA" id="ARBA00022737"/>
    </source>
</evidence>
<evidence type="ECO:0000256" key="3">
    <source>
        <dbReference type="ARBA" id="ARBA00022741"/>
    </source>
</evidence>
<evidence type="ECO:0000256" key="4">
    <source>
        <dbReference type="ARBA" id="ARBA00022840"/>
    </source>
</evidence>
<dbReference type="InterPro" id="IPR017871">
    <property type="entry name" value="ABC_transporter-like_CS"/>
</dbReference>
<dbReference type="InterPro" id="IPR050611">
    <property type="entry name" value="ABCF"/>
</dbReference>
<keyword evidence="9" id="KW-1185">Reference proteome</keyword>
<dbReference type="InterPro" id="IPR003593">
    <property type="entry name" value="AAA+_ATPase"/>
</dbReference>
<dbReference type="Proteomes" id="UP000314980">
    <property type="component" value="Unassembled WGS sequence"/>
</dbReference>
<feature type="domain" description="ABC transporter" evidence="7">
    <location>
        <begin position="141"/>
        <end position="370"/>
    </location>
</feature>
<dbReference type="Pfam" id="PF26051">
    <property type="entry name" value="PWI_ABCF3"/>
    <property type="match status" value="1"/>
</dbReference>
<dbReference type="FunFam" id="3.40.50.300:FF:000011">
    <property type="entry name" value="Putative ABC transporter ATP-binding component"/>
    <property type="match status" value="1"/>
</dbReference>
<feature type="region of interest" description="Disordered" evidence="6">
    <location>
        <begin position="110"/>
        <end position="152"/>
    </location>
</feature>
<dbReference type="CDD" id="cd03221">
    <property type="entry name" value="ABCF_EF-3"/>
    <property type="match status" value="2"/>
</dbReference>
<name>A0A4W6CD77_LATCA</name>
<evidence type="ECO:0000313" key="9">
    <source>
        <dbReference type="Proteomes" id="UP000314980"/>
    </source>
</evidence>
<protein>
    <submittedName>
        <fullName evidence="8">ATP binding cassette subfamily F member 3</fullName>
    </submittedName>
</protein>
<keyword evidence="5" id="KW-0007">Acetylation</keyword>
<dbReference type="PROSITE" id="PS00211">
    <property type="entry name" value="ABC_TRANSPORTER_1"/>
    <property type="match status" value="2"/>
</dbReference>
<dbReference type="InterPro" id="IPR058770">
    <property type="entry name" value="PWI_ABCF3"/>
</dbReference>
<dbReference type="AlphaFoldDB" id="A0A4W6CD77"/>
<reference evidence="8" key="3">
    <citation type="submission" date="2025-09" db="UniProtKB">
        <authorList>
            <consortium name="Ensembl"/>
        </authorList>
    </citation>
    <scope>IDENTIFICATION</scope>
</reference>
<evidence type="ECO:0000256" key="5">
    <source>
        <dbReference type="ARBA" id="ARBA00022990"/>
    </source>
</evidence>
<keyword evidence="3" id="KW-0547">Nucleotide-binding</keyword>
<dbReference type="InterPro" id="IPR027417">
    <property type="entry name" value="P-loop_NTPase"/>
</dbReference>
<feature type="domain" description="ABC transporter" evidence="7">
    <location>
        <begin position="438"/>
        <end position="653"/>
    </location>
</feature>
<dbReference type="Pfam" id="PF00005">
    <property type="entry name" value="ABC_tran"/>
    <property type="match status" value="2"/>
</dbReference>
<feature type="compositionally biased region" description="Basic and acidic residues" evidence="6">
    <location>
        <begin position="140"/>
        <end position="152"/>
    </location>
</feature>
<dbReference type="GO" id="GO:0016887">
    <property type="term" value="F:ATP hydrolysis activity"/>
    <property type="evidence" value="ECO:0007669"/>
    <property type="project" value="InterPro"/>
</dbReference>
<gene>
    <name evidence="8" type="primary">ABCF3</name>
</gene>
<accession>A0A4W6CD77</accession>
<dbReference type="PANTHER" id="PTHR19211">
    <property type="entry name" value="ATP-BINDING TRANSPORT PROTEIN-RELATED"/>
    <property type="match status" value="1"/>
</dbReference>
<dbReference type="FunFam" id="3.40.50.300:FF:000104">
    <property type="entry name" value="ATP-binding cassette sub-family F member 3"/>
    <property type="match status" value="1"/>
</dbReference>
<dbReference type="SUPFAM" id="SSF52540">
    <property type="entry name" value="P-loop containing nucleoside triphosphate hydrolases"/>
    <property type="match status" value="2"/>
</dbReference>
<sequence length="655" mass="74080">MATYVDILKSEFPEIDSELFDYITGETPGTERGADFEDGEEVYDAIGGVLQEVSADSKNEDDVRDICLQMFNTLKLNNHHGSQKQVLLDAPVQLSQISTVDAKKLEKAEAKLKAKHERRNEKDSQKASTPLEASASQASSKKDNRVDQSGKNRSYDIRIENFDVSFGESSVNGSVQVSAAGGRSSLWRRVGGTMKPAALQSVLESDTLREELLDEEKRLNARIASGNGDGTESVRLSEIYGKLEEIEADKAPPPVILAGLGFSPKMQQQATKEFSGGWRMRLALARALFARPDLLLLDEPTNMLDVRAILWLENYLQTWQSTILVVSHDRNFLNAVVTDIVHLHSQRLDSYRGDYENFIKTKEDRLKNQQREYEAQLQYRQHIQVFIDRFRYNANRAAQVQSKLKLLERLPELKPIEKETEVTLRFPDNFEKLSPPILQLDEVEFYYNPDHRLFSGLNLSADLESRICIVGENGAGKSTVLKLLMGELTPVSGVRQAHRNLKIGYFSQHHVDQLDLNVCSVELLLNKFPGRTEEEYRHQLGGYGITGELATRPVASLSGGQKSRVAFAQMTMPCPNFYILDEPTNHLDMETIEALAKALNKFRGGVILVSHDERLIRLVCKELWVCEGGKVRRIDGGFDEYRDILHEQFRKEGYL</sequence>
<keyword evidence="2" id="KW-0677">Repeat</keyword>
<organism evidence="8 9">
    <name type="scientific">Lates calcarifer</name>
    <name type="common">Barramundi</name>
    <name type="synonym">Holocentrus calcarifer</name>
    <dbReference type="NCBI Taxonomy" id="8187"/>
    <lineage>
        <taxon>Eukaryota</taxon>
        <taxon>Metazoa</taxon>
        <taxon>Chordata</taxon>
        <taxon>Craniata</taxon>
        <taxon>Vertebrata</taxon>
        <taxon>Euteleostomi</taxon>
        <taxon>Actinopterygii</taxon>
        <taxon>Neopterygii</taxon>
        <taxon>Teleostei</taxon>
        <taxon>Neoteleostei</taxon>
        <taxon>Acanthomorphata</taxon>
        <taxon>Carangaria</taxon>
        <taxon>Carangaria incertae sedis</taxon>
        <taxon>Centropomidae</taxon>
        <taxon>Lates</taxon>
    </lineage>
</organism>
<dbReference type="InterPro" id="IPR032781">
    <property type="entry name" value="ABC_tran_Xtn"/>
</dbReference>
<evidence type="ECO:0000256" key="6">
    <source>
        <dbReference type="SAM" id="MobiDB-lite"/>
    </source>
</evidence>
<dbReference type="SMART" id="SM00382">
    <property type="entry name" value="AAA"/>
    <property type="match status" value="2"/>
</dbReference>
<comment type="similarity">
    <text evidence="1">Belongs to the ABC transporter superfamily. ABCF family. EF3 subfamily.</text>
</comment>
<reference evidence="8" key="2">
    <citation type="submission" date="2025-08" db="UniProtKB">
        <authorList>
            <consortium name="Ensembl"/>
        </authorList>
    </citation>
    <scope>IDENTIFICATION</scope>
</reference>
<proteinExistence type="inferred from homology"/>
<evidence type="ECO:0000313" key="8">
    <source>
        <dbReference type="Ensembl" id="ENSLCAP00010011956.1"/>
    </source>
</evidence>
<dbReference type="Gene3D" id="3.40.50.300">
    <property type="entry name" value="P-loop containing nucleotide triphosphate hydrolases"/>
    <property type="match status" value="2"/>
</dbReference>
<dbReference type="PANTHER" id="PTHR19211:SF117">
    <property type="entry name" value="ATP-BINDING CASSETTE SUB-FAMILY F MEMBER 3"/>
    <property type="match status" value="1"/>
</dbReference>
<feature type="compositionally biased region" description="Basic and acidic residues" evidence="6">
    <location>
        <begin position="110"/>
        <end position="125"/>
    </location>
</feature>
<evidence type="ECO:0000256" key="1">
    <source>
        <dbReference type="ARBA" id="ARBA00011054"/>
    </source>
</evidence>
<keyword evidence="4" id="KW-0067">ATP-binding</keyword>
<dbReference type="Ensembl" id="ENSLCAT00010012213.1">
    <property type="protein sequence ID" value="ENSLCAP00010011956.1"/>
    <property type="gene ID" value="ENSLCAG00010005662.1"/>
</dbReference>
<dbReference type="InterPro" id="IPR003439">
    <property type="entry name" value="ABC_transporter-like_ATP-bd"/>
</dbReference>
<dbReference type="GO" id="GO:0005524">
    <property type="term" value="F:ATP binding"/>
    <property type="evidence" value="ECO:0007669"/>
    <property type="project" value="UniProtKB-KW"/>
</dbReference>
<reference evidence="9" key="1">
    <citation type="submission" date="2015-09" db="EMBL/GenBank/DDBJ databases">
        <authorList>
            <person name="Sai Rama Sridatta P."/>
        </authorList>
    </citation>
    <scope>NUCLEOTIDE SEQUENCE [LARGE SCALE GENOMIC DNA]</scope>
</reference>
<dbReference type="Pfam" id="PF12848">
    <property type="entry name" value="ABC_tran_Xtn"/>
    <property type="match status" value="1"/>
</dbReference>
<dbReference type="GeneTree" id="ENSGT00940000155604"/>